<evidence type="ECO:0000313" key="1">
    <source>
        <dbReference type="Proteomes" id="UP000887575"/>
    </source>
</evidence>
<protein>
    <submittedName>
        <fullName evidence="2">Uncharacterized protein</fullName>
    </submittedName>
</protein>
<proteinExistence type="predicted"/>
<keyword evidence="1" id="KW-1185">Reference proteome</keyword>
<reference evidence="2" key="1">
    <citation type="submission" date="2024-02" db="UniProtKB">
        <authorList>
            <consortium name="WormBaseParasite"/>
        </authorList>
    </citation>
    <scope>IDENTIFICATION</scope>
</reference>
<evidence type="ECO:0000313" key="2">
    <source>
        <dbReference type="WBParaSite" id="MBELARI_LOCUS8258"/>
    </source>
</evidence>
<dbReference type="Proteomes" id="UP000887575">
    <property type="component" value="Unassembled WGS sequence"/>
</dbReference>
<name>A0AAF3FM84_9BILA</name>
<accession>A0AAF3FM84</accession>
<dbReference type="AlphaFoldDB" id="A0AAF3FM84"/>
<sequence>MGNQAKPISSPSVQTRTAIGRFGAQEEAEIKLGISENVFRPIGASEQVEQWQTAHGHHFQQGSFSPLGRSTSMCDVLRACGKEIEQSDLAPYVLVTHQYAFANQESNPHAALMRAYTLYITRIQPLLLQASTQAPLRIMSFLCSIPKAKILDTY</sequence>
<dbReference type="WBParaSite" id="MBELARI_LOCUS8258">
    <property type="protein sequence ID" value="MBELARI_LOCUS8258"/>
    <property type="gene ID" value="MBELARI_LOCUS8258"/>
</dbReference>
<organism evidence="1 2">
    <name type="scientific">Mesorhabditis belari</name>
    <dbReference type="NCBI Taxonomy" id="2138241"/>
    <lineage>
        <taxon>Eukaryota</taxon>
        <taxon>Metazoa</taxon>
        <taxon>Ecdysozoa</taxon>
        <taxon>Nematoda</taxon>
        <taxon>Chromadorea</taxon>
        <taxon>Rhabditida</taxon>
        <taxon>Rhabditina</taxon>
        <taxon>Rhabditomorpha</taxon>
        <taxon>Rhabditoidea</taxon>
        <taxon>Rhabditidae</taxon>
        <taxon>Mesorhabditinae</taxon>
        <taxon>Mesorhabditis</taxon>
    </lineage>
</organism>